<dbReference type="Proteomes" id="UP001244011">
    <property type="component" value="Unassembled WGS sequence"/>
</dbReference>
<dbReference type="Pfam" id="PF09804">
    <property type="entry name" value="DENND11"/>
    <property type="match status" value="1"/>
</dbReference>
<reference evidence="3" key="1">
    <citation type="submission" date="2023-06" db="EMBL/GenBank/DDBJ databases">
        <title>Genome-scale phylogeny and comparative genomics of the fungal order Sordariales.</title>
        <authorList>
            <consortium name="Lawrence Berkeley National Laboratory"/>
            <person name="Hensen N."/>
            <person name="Bonometti L."/>
            <person name="Westerberg I."/>
            <person name="Brannstrom I.O."/>
            <person name="Guillou S."/>
            <person name="Cros-Aarteil S."/>
            <person name="Calhoun S."/>
            <person name="Haridas S."/>
            <person name="Kuo A."/>
            <person name="Mondo S."/>
            <person name="Pangilinan J."/>
            <person name="Riley R."/>
            <person name="Labutti K."/>
            <person name="Andreopoulos B."/>
            <person name="Lipzen A."/>
            <person name="Chen C."/>
            <person name="Yanf M."/>
            <person name="Daum C."/>
            <person name="Ng V."/>
            <person name="Clum A."/>
            <person name="Steindorff A."/>
            <person name="Ohm R."/>
            <person name="Martin F."/>
            <person name="Silar P."/>
            <person name="Natvig D."/>
            <person name="Lalanne C."/>
            <person name="Gautier V."/>
            <person name="Ament-Velasquez S.L."/>
            <person name="Kruys A."/>
            <person name="Hutchinson M.I."/>
            <person name="Powell A.J."/>
            <person name="Barry K."/>
            <person name="Miller A.N."/>
            <person name="Grigoriev I.V."/>
            <person name="Debuchy R."/>
            <person name="Gladieux P."/>
            <person name="Thoren M.H."/>
            <person name="Johannesson H."/>
        </authorList>
    </citation>
    <scope>NUCLEOTIDE SEQUENCE</scope>
    <source>
        <strain evidence="3">8032-3</strain>
    </source>
</reference>
<evidence type="ECO:0000313" key="3">
    <source>
        <dbReference type="EMBL" id="KAK1765653.1"/>
    </source>
</evidence>
<feature type="compositionally biased region" description="Polar residues" evidence="1">
    <location>
        <begin position="399"/>
        <end position="414"/>
    </location>
</feature>
<dbReference type="PANTHER" id="PTHR28153:SF1">
    <property type="entry name" value="DUF4484 DOMAIN-CONTAINING PROTEIN"/>
    <property type="match status" value="1"/>
</dbReference>
<accession>A0AAJ0BWB1</accession>
<proteinExistence type="predicted"/>
<dbReference type="GeneID" id="85305219"/>
<dbReference type="InterPro" id="IPR053056">
    <property type="entry name" value="Lipid_Metab_Assoc_Protein"/>
</dbReference>
<feature type="region of interest" description="Disordered" evidence="1">
    <location>
        <begin position="389"/>
        <end position="440"/>
    </location>
</feature>
<organism evidence="3 4">
    <name type="scientific">Phialemonium atrogriseum</name>
    <dbReference type="NCBI Taxonomy" id="1093897"/>
    <lineage>
        <taxon>Eukaryota</taxon>
        <taxon>Fungi</taxon>
        <taxon>Dikarya</taxon>
        <taxon>Ascomycota</taxon>
        <taxon>Pezizomycotina</taxon>
        <taxon>Sordariomycetes</taxon>
        <taxon>Sordariomycetidae</taxon>
        <taxon>Cephalothecales</taxon>
        <taxon>Cephalothecaceae</taxon>
        <taxon>Phialemonium</taxon>
    </lineage>
</organism>
<feature type="domain" description="DUF4484" evidence="2">
    <location>
        <begin position="444"/>
        <end position="649"/>
    </location>
</feature>
<dbReference type="AlphaFoldDB" id="A0AAJ0BWB1"/>
<dbReference type="GO" id="GO:0005811">
    <property type="term" value="C:lipid droplet"/>
    <property type="evidence" value="ECO:0007669"/>
    <property type="project" value="TreeGrafter"/>
</dbReference>
<evidence type="ECO:0000256" key="1">
    <source>
        <dbReference type="SAM" id="MobiDB-lite"/>
    </source>
</evidence>
<gene>
    <name evidence="3" type="ORF">QBC33DRAFT_127720</name>
</gene>
<dbReference type="PANTHER" id="PTHR28153">
    <property type="entry name" value="PROTEIN, PUTATIVE-RELATED"/>
    <property type="match status" value="1"/>
</dbReference>
<dbReference type="EMBL" id="MU839014">
    <property type="protein sequence ID" value="KAK1765653.1"/>
    <property type="molecule type" value="Genomic_DNA"/>
</dbReference>
<evidence type="ECO:0000313" key="4">
    <source>
        <dbReference type="Proteomes" id="UP001244011"/>
    </source>
</evidence>
<name>A0AAJ0BWB1_9PEZI</name>
<comment type="caution">
    <text evidence="3">The sequence shown here is derived from an EMBL/GenBank/DDBJ whole genome shotgun (WGS) entry which is preliminary data.</text>
</comment>
<evidence type="ECO:0000259" key="2">
    <source>
        <dbReference type="Pfam" id="PF14831"/>
    </source>
</evidence>
<dbReference type="Pfam" id="PF14831">
    <property type="entry name" value="DUF4484"/>
    <property type="match status" value="1"/>
</dbReference>
<protein>
    <submittedName>
        <fullName evidence="3">LCHN protein</fullName>
    </submittedName>
</protein>
<keyword evidence="4" id="KW-1185">Reference proteome</keyword>
<dbReference type="RefSeq" id="XP_060281866.1">
    <property type="nucleotide sequence ID" value="XM_060422032.1"/>
</dbReference>
<feature type="region of interest" description="Disordered" evidence="1">
    <location>
        <begin position="159"/>
        <end position="194"/>
    </location>
</feature>
<dbReference type="InterPro" id="IPR028115">
    <property type="entry name" value="DUF4484"/>
</dbReference>
<dbReference type="InterPro" id="IPR018626">
    <property type="entry name" value="LCHN/Anr2"/>
</dbReference>
<sequence>MAASRRGQPPLSVRLPPQPTSPALLPDMPPISALFLIDFDVKAGYTITWKEAVPGVELEGVVEYKSLPSGLHTVPDDLIYFVHEDGYAGLSAFVNTRTEEEATRHARMIAVGVLVPLSYGRLGRAWRHSQGLKDMASKLALDGKQTQILEQYWEKNGAHGTVSPQPLDDTSLRSPSISFKPTHPGLGKKHSRNRSASDGAALIPAGHGLSPFHPAWSLTNLLETFGPLIFPIYRAALLRKRILISTHAPVHEVCNFVYDISVLSNIPLHVLDILDPSAPVQRLKPLFTIGVHDIPSLLEYQSSLRNSTPSEDDDATAVEDAGAGYIACTTDSILAIKEDLWDMLIVMPPEYSSNARDKVWPTVECPKGVPVRATQRDLRRFRSLQAGLSRLEPPPSAAGVTTSPRPEVPTQTSTELRRSALSRPAAETSESLAPVGDDDADKIVEPSTWAALAYSGFMWWASAGEQRLAEEAEEVAQDSALLAELGPRRPSMQGTPSFGSVLGSAGMSDSVSSLTARRVAGGGEGEDEGHPPAATELAIIAYFHRLTTQMLSVLADVVESSDEDDMLGVDIADEEDGGEEMGLLLGRAGPDDDDARGRVRVGSDVLAHMGLDVWSNAEADFVRDLTARYFARRAHVQCKGVEVCGMRVC</sequence>